<dbReference type="NCBIfam" id="TIGR01974">
    <property type="entry name" value="NDH_I_L"/>
    <property type="match status" value="1"/>
</dbReference>
<feature type="transmembrane region" description="Helical" evidence="6">
    <location>
        <begin position="271"/>
        <end position="292"/>
    </location>
</feature>
<feature type="transmembrane region" description="Helical" evidence="6">
    <location>
        <begin position="205"/>
        <end position="222"/>
    </location>
</feature>
<dbReference type="Proteomes" id="UP000526501">
    <property type="component" value="Unassembled WGS sequence"/>
</dbReference>
<organism evidence="9 10">
    <name type="scientific">Pelagicoccus albus</name>
    <dbReference type="NCBI Taxonomy" id="415222"/>
    <lineage>
        <taxon>Bacteria</taxon>
        <taxon>Pseudomonadati</taxon>
        <taxon>Verrucomicrobiota</taxon>
        <taxon>Opitutia</taxon>
        <taxon>Puniceicoccales</taxon>
        <taxon>Pelagicoccaceae</taxon>
        <taxon>Pelagicoccus</taxon>
    </lineage>
</organism>
<keyword evidence="2 5" id="KW-0812">Transmembrane</keyword>
<dbReference type="PRINTS" id="PR01435">
    <property type="entry name" value="NPOXDRDTASE5"/>
</dbReference>
<feature type="transmembrane region" description="Helical" evidence="6">
    <location>
        <begin position="423"/>
        <end position="443"/>
    </location>
</feature>
<evidence type="ECO:0000256" key="2">
    <source>
        <dbReference type="ARBA" id="ARBA00022692"/>
    </source>
</evidence>
<dbReference type="GO" id="GO:0042773">
    <property type="term" value="P:ATP synthesis coupled electron transport"/>
    <property type="evidence" value="ECO:0007669"/>
    <property type="project" value="InterPro"/>
</dbReference>
<dbReference type="NCBIfam" id="NF005141">
    <property type="entry name" value="PRK06590.1"/>
    <property type="match status" value="1"/>
</dbReference>
<feature type="transmembrane region" description="Helical" evidence="6">
    <location>
        <begin position="299"/>
        <end position="321"/>
    </location>
</feature>
<dbReference type="PANTHER" id="PTHR42829:SF2">
    <property type="entry name" value="NADH-UBIQUINONE OXIDOREDUCTASE CHAIN 5"/>
    <property type="match status" value="1"/>
</dbReference>
<dbReference type="InterPro" id="IPR003945">
    <property type="entry name" value="NU5C-like"/>
</dbReference>
<evidence type="ECO:0000256" key="3">
    <source>
        <dbReference type="ARBA" id="ARBA00022989"/>
    </source>
</evidence>
<sequence length="627" mass="67496">MNPEIFAYALLAFPLLSATAIALGMRRNGALASGISVGAAALILATAGHIIFRLDNFEFNVNWIEFGPLSLDFGFLVDDLAKLMLFVVAFVGFLVHVFSLGYMKEDPNKARFFGGLSIFMFSMLGLVMASSLVTLFIFWELVGFSSYMLIGFYLDKPSAAAASKKAFITNRVGDFGFLIGIAMAIGMFGTVNLTEMNEMVVSGEVAVTTAALGLLLFCGTVGKSGQIPLHVWLPDAMEGPTPVSALIHAATMVAAGVFLLCRTGFLMTADALQVILWVGVATAIYAGLTAVAQRDIKKILAYSTVSQLGYMVAAFGLGTLASLDADHANMHEAVISGGVAAAMFHLTTHAFFKALLFLGSGSIIHACHHEQDIFKMGGLAKKMKITFICFTLGLMALIGTPFISAGFYSKDAILALAFEQNSAAFYLLVFGAFLTTFYMIRLWKIAFFGSPNSENAEHAHENGPVMTVPLILLAILAVVGGFGFIYPEALKPIIEAGEHIAHGEHHTLIAMYGGVAWLVGLAAAFFFFRAGASEDPFKKMLGPVYAVLEKKFFFDELYNFYIAKIQQRVALTLHFLEQIALSGLIIRGAAGVAGLVGIGLKSLHVGSLHQYVYWFIAGLALFWFFAG</sequence>
<dbReference type="Gene3D" id="1.20.5.2700">
    <property type="match status" value="1"/>
</dbReference>
<comment type="caution">
    <text evidence="9">The sequence shown here is derived from an EMBL/GenBank/DDBJ whole genome shotgun (WGS) entry which is preliminary data.</text>
</comment>
<dbReference type="PRINTS" id="PR01434">
    <property type="entry name" value="NADHDHGNASE5"/>
</dbReference>
<dbReference type="GO" id="GO:0012505">
    <property type="term" value="C:endomembrane system"/>
    <property type="evidence" value="ECO:0007669"/>
    <property type="project" value="UniProtKB-SubCell"/>
</dbReference>
<evidence type="ECO:0000256" key="4">
    <source>
        <dbReference type="ARBA" id="ARBA00023136"/>
    </source>
</evidence>
<evidence type="ECO:0000313" key="9">
    <source>
        <dbReference type="EMBL" id="MBC2605959.1"/>
    </source>
</evidence>
<name>A0A7X1E843_9BACT</name>
<keyword evidence="4 6" id="KW-0472">Membrane</keyword>
<feature type="transmembrane region" description="Helical" evidence="6">
    <location>
        <begin position="112"/>
        <end position="130"/>
    </location>
</feature>
<feature type="domain" description="NADH-Ubiquinone oxidoreductase (complex I) chain 5 N-terminal" evidence="8">
    <location>
        <begin position="63"/>
        <end position="113"/>
    </location>
</feature>
<dbReference type="EMBL" id="JACHVC010000007">
    <property type="protein sequence ID" value="MBC2605959.1"/>
    <property type="molecule type" value="Genomic_DNA"/>
</dbReference>
<feature type="transmembrane region" description="Helical" evidence="6">
    <location>
        <begin position="385"/>
        <end position="403"/>
    </location>
</feature>
<dbReference type="GO" id="GO:0003954">
    <property type="term" value="F:NADH dehydrogenase activity"/>
    <property type="evidence" value="ECO:0007669"/>
    <property type="project" value="TreeGrafter"/>
</dbReference>
<feature type="transmembrane region" description="Helical" evidence="6">
    <location>
        <begin position="30"/>
        <end position="52"/>
    </location>
</feature>
<keyword evidence="10" id="KW-1185">Reference proteome</keyword>
<feature type="transmembrane region" description="Helical" evidence="6">
    <location>
        <begin position="579"/>
        <end position="599"/>
    </location>
</feature>
<reference evidence="9 10" key="1">
    <citation type="submission" date="2020-07" db="EMBL/GenBank/DDBJ databases">
        <authorList>
            <person name="Feng X."/>
        </authorList>
    </citation>
    <scope>NUCLEOTIDE SEQUENCE [LARGE SCALE GENOMIC DNA]</scope>
    <source>
        <strain evidence="9 10">JCM23202</strain>
    </source>
</reference>
<dbReference type="GO" id="GO:0008137">
    <property type="term" value="F:NADH dehydrogenase (ubiquinone) activity"/>
    <property type="evidence" value="ECO:0007669"/>
    <property type="project" value="InterPro"/>
</dbReference>
<dbReference type="GO" id="GO:0016020">
    <property type="term" value="C:membrane"/>
    <property type="evidence" value="ECO:0007669"/>
    <property type="project" value="UniProtKB-SubCell"/>
</dbReference>
<proteinExistence type="predicted"/>
<feature type="transmembrane region" description="Helical" evidence="6">
    <location>
        <begin position="506"/>
        <end position="528"/>
    </location>
</feature>
<dbReference type="GO" id="GO:0015990">
    <property type="term" value="P:electron transport coupled proton transport"/>
    <property type="evidence" value="ECO:0007669"/>
    <property type="project" value="TreeGrafter"/>
</dbReference>
<dbReference type="Pfam" id="PF00662">
    <property type="entry name" value="Proton_antipo_N"/>
    <property type="match status" value="1"/>
</dbReference>
<dbReference type="InterPro" id="IPR001516">
    <property type="entry name" value="Proton_antipo_N"/>
</dbReference>
<feature type="transmembrane region" description="Helical" evidence="6">
    <location>
        <begin position="464"/>
        <end position="486"/>
    </location>
</feature>
<feature type="transmembrane region" description="Helical" evidence="6">
    <location>
        <begin position="611"/>
        <end position="626"/>
    </location>
</feature>
<feature type="transmembrane region" description="Helical" evidence="6">
    <location>
        <begin position="136"/>
        <end position="154"/>
    </location>
</feature>
<dbReference type="Pfam" id="PF00361">
    <property type="entry name" value="Proton_antipo_M"/>
    <property type="match status" value="1"/>
</dbReference>
<evidence type="ECO:0000256" key="5">
    <source>
        <dbReference type="RuleBase" id="RU000320"/>
    </source>
</evidence>
<dbReference type="InterPro" id="IPR018393">
    <property type="entry name" value="NADHpl_OxRdtase_5_subgr"/>
</dbReference>
<evidence type="ECO:0000259" key="8">
    <source>
        <dbReference type="Pfam" id="PF00662"/>
    </source>
</evidence>
<evidence type="ECO:0000313" key="10">
    <source>
        <dbReference type="Proteomes" id="UP000526501"/>
    </source>
</evidence>
<feature type="domain" description="NADH:quinone oxidoreductase/Mrp antiporter transmembrane" evidence="7">
    <location>
        <begin position="129"/>
        <end position="435"/>
    </location>
</feature>
<dbReference type="AlphaFoldDB" id="A0A7X1E843"/>
<keyword evidence="3 6" id="KW-1133">Transmembrane helix</keyword>
<accession>A0A7X1E843</accession>
<evidence type="ECO:0000256" key="1">
    <source>
        <dbReference type="ARBA" id="ARBA00004127"/>
    </source>
</evidence>
<evidence type="ECO:0000259" key="7">
    <source>
        <dbReference type="Pfam" id="PF00361"/>
    </source>
</evidence>
<feature type="transmembrane region" description="Helical" evidence="6">
    <location>
        <begin position="6"/>
        <end position="23"/>
    </location>
</feature>
<protein>
    <submittedName>
        <fullName evidence="9">NADH-quinone oxidoreductase subunit L</fullName>
    </submittedName>
</protein>
<dbReference type="InterPro" id="IPR001750">
    <property type="entry name" value="ND/Mrp_TM"/>
</dbReference>
<dbReference type="PANTHER" id="PTHR42829">
    <property type="entry name" value="NADH-UBIQUINONE OXIDOREDUCTASE CHAIN 5"/>
    <property type="match status" value="1"/>
</dbReference>
<dbReference type="RefSeq" id="WP_185659846.1">
    <property type="nucleotide sequence ID" value="NZ_CAWPOO010000007.1"/>
</dbReference>
<feature type="transmembrane region" description="Helical" evidence="6">
    <location>
        <begin position="243"/>
        <end position="265"/>
    </location>
</feature>
<gene>
    <name evidence="9" type="primary">nuoL</name>
    <name evidence="9" type="ORF">H5P27_07875</name>
</gene>
<feature type="transmembrane region" description="Helical" evidence="6">
    <location>
        <begin position="80"/>
        <end position="100"/>
    </location>
</feature>
<feature type="transmembrane region" description="Helical" evidence="6">
    <location>
        <begin position="175"/>
        <end position="193"/>
    </location>
</feature>
<evidence type="ECO:0000256" key="6">
    <source>
        <dbReference type="SAM" id="Phobius"/>
    </source>
</evidence>
<comment type="subcellular location">
    <subcellularLocation>
        <location evidence="1">Endomembrane system</location>
        <topology evidence="1">Multi-pass membrane protein</topology>
    </subcellularLocation>
    <subcellularLocation>
        <location evidence="5">Membrane</location>
        <topology evidence="5">Multi-pass membrane protein</topology>
    </subcellularLocation>
</comment>